<keyword evidence="3" id="KW-0472">Membrane</keyword>
<gene>
    <name evidence="5" type="ORF">SAMN05216361_0667</name>
</gene>
<protein>
    <recommendedName>
        <fullName evidence="1">diguanylate cyclase</fullName>
        <ecNumber evidence="1">2.7.7.65</ecNumber>
    </recommendedName>
</protein>
<dbReference type="InterPro" id="IPR043128">
    <property type="entry name" value="Rev_trsase/Diguanyl_cyclase"/>
</dbReference>
<dbReference type="GO" id="GO:0052621">
    <property type="term" value="F:diguanylate cyclase activity"/>
    <property type="evidence" value="ECO:0007669"/>
    <property type="project" value="UniProtKB-EC"/>
</dbReference>
<dbReference type="SMART" id="SM00267">
    <property type="entry name" value="GGDEF"/>
    <property type="match status" value="1"/>
</dbReference>
<feature type="transmembrane region" description="Helical" evidence="3">
    <location>
        <begin position="63"/>
        <end position="83"/>
    </location>
</feature>
<dbReference type="PROSITE" id="PS50887">
    <property type="entry name" value="GGDEF"/>
    <property type="match status" value="1"/>
</dbReference>
<feature type="transmembrane region" description="Helical" evidence="3">
    <location>
        <begin position="334"/>
        <end position="359"/>
    </location>
</feature>
<dbReference type="InterPro" id="IPR050469">
    <property type="entry name" value="Diguanylate_Cyclase"/>
</dbReference>
<evidence type="ECO:0000256" key="3">
    <source>
        <dbReference type="SAM" id="Phobius"/>
    </source>
</evidence>
<feature type="domain" description="GGDEF" evidence="4">
    <location>
        <begin position="393"/>
        <end position="525"/>
    </location>
</feature>
<evidence type="ECO:0000313" key="5">
    <source>
        <dbReference type="EMBL" id="SHF86209.1"/>
    </source>
</evidence>
<accession>A0A1M5F3U4</accession>
<evidence type="ECO:0000256" key="2">
    <source>
        <dbReference type="ARBA" id="ARBA00034247"/>
    </source>
</evidence>
<keyword evidence="6" id="KW-1185">Reference proteome</keyword>
<evidence type="ECO:0000259" key="4">
    <source>
        <dbReference type="PROSITE" id="PS50887"/>
    </source>
</evidence>
<dbReference type="InterPro" id="IPR000160">
    <property type="entry name" value="GGDEF_dom"/>
</dbReference>
<dbReference type="InterPro" id="IPR029787">
    <property type="entry name" value="Nucleotide_cyclase"/>
</dbReference>
<reference evidence="6" key="1">
    <citation type="submission" date="2016-11" db="EMBL/GenBank/DDBJ databases">
        <authorList>
            <person name="Varghese N."/>
            <person name="Submissions S."/>
        </authorList>
    </citation>
    <scope>NUCLEOTIDE SEQUENCE [LARGE SCALE GENOMIC DNA]</scope>
    <source>
        <strain evidence="6">CGMCC 1.8995</strain>
    </source>
</reference>
<dbReference type="CDD" id="cd01949">
    <property type="entry name" value="GGDEF"/>
    <property type="match status" value="1"/>
</dbReference>
<evidence type="ECO:0000313" key="6">
    <source>
        <dbReference type="Proteomes" id="UP000184520"/>
    </source>
</evidence>
<dbReference type="SUPFAM" id="SSF55073">
    <property type="entry name" value="Nucleotide cyclase"/>
    <property type="match status" value="1"/>
</dbReference>
<keyword evidence="3" id="KW-1133">Transmembrane helix</keyword>
<dbReference type="EMBL" id="FQWD01000001">
    <property type="protein sequence ID" value="SHF86209.1"/>
    <property type="molecule type" value="Genomic_DNA"/>
</dbReference>
<dbReference type="PANTHER" id="PTHR45138:SF9">
    <property type="entry name" value="DIGUANYLATE CYCLASE DGCM-RELATED"/>
    <property type="match status" value="1"/>
</dbReference>
<feature type="transmembrane region" description="Helical" evidence="3">
    <location>
        <begin position="17"/>
        <end position="42"/>
    </location>
</feature>
<dbReference type="AlphaFoldDB" id="A0A1M5F3U4"/>
<name>A0A1M5F3U4_9ALTE</name>
<organism evidence="5 6">
    <name type="scientific">Marisediminitalea aggregata</name>
    <dbReference type="NCBI Taxonomy" id="634436"/>
    <lineage>
        <taxon>Bacteria</taxon>
        <taxon>Pseudomonadati</taxon>
        <taxon>Pseudomonadota</taxon>
        <taxon>Gammaproteobacteria</taxon>
        <taxon>Alteromonadales</taxon>
        <taxon>Alteromonadaceae</taxon>
        <taxon>Marisediminitalea</taxon>
    </lineage>
</organism>
<evidence type="ECO:0000256" key="1">
    <source>
        <dbReference type="ARBA" id="ARBA00012528"/>
    </source>
</evidence>
<dbReference type="PANTHER" id="PTHR45138">
    <property type="entry name" value="REGULATORY COMPONENTS OF SENSORY TRANSDUCTION SYSTEM"/>
    <property type="match status" value="1"/>
</dbReference>
<dbReference type="EC" id="2.7.7.65" evidence="1"/>
<dbReference type="NCBIfam" id="TIGR00254">
    <property type="entry name" value="GGDEF"/>
    <property type="match status" value="1"/>
</dbReference>
<dbReference type="STRING" id="634436.SAMN05216361_0667"/>
<proteinExistence type="predicted"/>
<dbReference type="Proteomes" id="UP000184520">
    <property type="component" value="Unassembled WGS sequence"/>
</dbReference>
<dbReference type="Pfam" id="PF00990">
    <property type="entry name" value="GGDEF"/>
    <property type="match status" value="1"/>
</dbReference>
<dbReference type="Gene3D" id="3.30.70.270">
    <property type="match status" value="1"/>
</dbReference>
<keyword evidence="3" id="KW-0812">Transmembrane</keyword>
<comment type="catalytic activity">
    <reaction evidence="2">
        <text>2 GTP = 3',3'-c-di-GMP + 2 diphosphate</text>
        <dbReference type="Rhea" id="RHEA:24898"/>
        <dbReference type="ChEBI" id="CHEBI:33019"/>
        <dbReference type="ChEBI" id="CHEBI:37565"/>
        <dbReference type="ChEBI" id="CHEBI:58805"/>
        <dbReference type="EC" id="2.7.7.65"/>
    </reaction>
</comment>
<sequence>MSSFDVSSFDVIILRQWRIFCSAGIIGTLETSVSILAFSHAVNLTASRSEHKPVNAFRTLHRSILLLFAVVVIAIVTLVHFSISKIVAEQSRAQQQSLSPAISLIVSQILKPLHVSEALGKSRELVTLMEKNQLDEAEIFSALERMEQEFGLTFFIASEEARVQYNSDGSKLDLIEGEVSWYFKYRDSEADAIADIGKWEDTHFYIDIKIYDDAGKFLGFFGVGKSLKSFVSVFETYKRQYGYDFLFVDGKGDIMLSSDASLIAANADFTNLSELPWYASLPDKVIAENALNNQLITINGNDHLIAEVALPQFGWTVYLLSPLDARQAEISQGFIFSVVTLLVIIFALFLLIYNLLYYFRRDMQPELIIRNTHRLPDRTQLEESYGELTNKHSSLSIILVDIDDFMSINDQYGRNAGDDVLDKVSNLIGSHLRDKDILGRWSSEEFILLLPDMGPHEAHDLAQTLRHGIAILPPPAEHPDLQLTASFGVSFTATKRSMNEVTAHAEDALYQARRDGRNLVRVQLIDA</sequence>